<proteinExistence type="predicted"/>
<evidence type="ECO:0000313" key="2">
    <source>
        <dbReference type="Proteomes" id="UP000241629"/>
    </source>
</evidence>
<protein>
    <submittedName>
        <fullName evidence="1">Uncharacterized protein</fullName>
    </submittedName>
</protein>
<accession>A0A2P1CKW1</accession>
<dbReference type="Proteomes" id="UP000241629">
    <property type="component" value="Segment"/>
</dbReference>
<dbReference type="EMBL" id="MG948468">
    <property type="protein sequence ID" value="AVJ51832.1"/>
    <property type="molecule type" value="Genomic_DNA"/>
</dbReference>
<organism evidence="1 2">
    <name type="scientific">Pantoea phage vB_PagS_Vid5</name>
    <dbReference type="NCBI Taxonomy" id="2099652"/>
    <lineage>
        <taxon>Viruses</taxon>
        <taxon>Duplodnaviria</taxon>
        <taxon>Heunggongvirae</taxon>
        <taxon>Uroviricota</taxon>
        <taxon>Caudoviricetes</taxon>
        <taxon>Vidquintavirus</taxon>
        <taxon>Vidquintavirus Vid5</taxon>
    </lineage>
</organism>
<sequence>MCNRLTLNAGGTPMFATNIKQFGSNTVIEFDVSEETFQTEWKPQLWLKENTGSRYGFDNSVQLVCPIGAKDVNDRSLRIACCTLGQEILELWGHYPLATLLAEYRYECRVYSSAVPVVRRAWGQNILGHCQRVWEERLVRKSSKVYRNAKKVRAIGEYDADDTIQYAVFITGCRNPGWYNPEVAEHRISPQVVVRPQWFNTPHIVLPETTVSILRELMS</sequence>
<name>A0A2P1CKW1_9CAUD</name>
<reference evidence="1 2" key="1">
    <citation type="submission" date="2018-02" db="EMBL/GenBank/DDBJ databases">
        <title>Complete genome sequence of Pantoea phage vB_PagS_Vid5.</title>
        <authorList>
            <person name="Truncaite L."/>
            <person name="Simoliunas E."/>
            <person name="Meskys R."/>
        </authorList>
    </citation>
    <scope>NUCLEOTIDE SEQUENCE [LARGE SCALE GENOMIC DNA]</scope>
</reference>
<gene>
    <name evidence="1" type="ORF">Vid5_gp77</name>
</gene>
<keyword evidence="2" id="KW-1185">Reference proteome</keyword>
<evidence type="ECO:0000313" key="1">
    <source>
        <dbReference type="EMBL" id="AVJ51832.1"/>
    </source>
</evidence>